<evidence type="ECO:0000313" key="7">
    <source>
        <dbReference type="EMBL" id="CAL8116979.1"/>
    </source>
</evidence>
<evidence type="ECO:0000256" key="2">
    <source>
        <dbReference type="ARBA" id="ARBA00022723"/>
    </source>
</evidence>
<dbReference type="PRINTS" id="PR00385">
    <property type="entry name" value="P450"/>
</dbReference>
<dbReference type="InterPro" id="IPR036396">
    <property type="entry name" value="Cyt_P450_sf"/>
</dbReference>
<dbReference type="EMBL" id="CAXLJM020000053">
    <property type="protein sequence ID" value="CAL8116979.1"/>
    <property type="molecule type" value="Genomic_DNA"/>
</dbReference>
<keyword evidence="8" id="KW-1185">Reference proteome</keyword>
<keyword evidence="4 5" id="KW-0503">Monooxygenase</keyword>
<dbReference type="InterPro" id="IPR050182">
    <property type="entry name" value="Cytochrome_P450_fam2"/>
</dbReference>
<dbReference type="Pfam" id="PF00067">
    <property type="entry name" value="p450"/>
    <property type="match status" value="1"/>
</dbReference>
<dbReference type="SUPFAM" id="SSF48264">
    <property type="entry name" value="Cytochrome P450"/>
    <property type="match status" value="1"/>
</dbReference>
<dbReference type="InterPro" id="IPR001128">
    <property type="entry name" value="Cyt_P450"/>
</dbReference>
<keyword evidence="6" id="KW-0812">Transmembrane</keyword>
<dbReference type="InterPro" id="IPR002401">
    <property type="entry name" value="Cyt_P450_E_grp-I"/>
</dbReference>
<protein>
    <recommendedName>
        <fullName evidence="9">Methyl farnesoate epoxidase</fullName>
    </recommendedName>
</protein>
<keyword evidence="6" id="KW-0472">Membrane</keyword>
<name>A0ABP1R5M1_9HEXA</name>
<evidence type="ECO:0000313" key="8">
    <source>
        <dbReference type="Proteomes" id="UP001642540"/>
    </source>
</evidence>
<evidence type="ECO:0008006" key="9">
    <source>
        <dbReference type="Google" id="ProtNLM"/>
    </source>
</evidence>
<dbReference type="Gene3D" id="1.10.630.10">
    <property type="entry name" value="Cytochrome P450"/>
    <property type="match status" value="1"/>
</dbReference>
<reference evidence="7 8" key="1">
    <citation type="submission" date="2024-08" db="EMBL/GenBank/DDBJ databases">
        <authorList>
            <person name="Cucini C."/>
            <person name="Frati F."/>
        </authorList>
    </citation>
    <scope>NUCLEOTIDE SEQUENCE [LARGE SCALE GENOMIC DNA]</scope>
</reference>
<keyword evidence="5" id="KW-0349">Heme</keyword>
<dbReference type="PANTHER" id="PTHR24300">
    <property type="entry name" value="CYTOCHROME P450 508A4-RELATED"/>
    <property type="match status" value="1"/>
</dbReference>
<gene>
    <name evidence="7" type="ORF">ODALV1_LOCUS17477</name>
</gene>
<dbReference type="PANTHER" id="PTHR24300:SF375">
    <property type="entry name" value="CYTOCHROME P450 FAMILY"/>
    <property type="match status" value="1"/>
</dbReference>
<accession>A0ABP1R5M1</accession>
<comment type="similarity">
    <text evidence="1 5">Belongs to the cytochrome P450 family.</text>
</comment>
<evidence type="ECO:0000256" key="5">
    <source>
        <dbReference type="RuleBase" id="RU000461"/>
    </source>
</evidence>
<evidence type="ECO:0000256" key="4">
    <source>
        <dbReference type="ARBA" id="ARBA00023033"/>
    </source>
</evidence>
<proteinExistence type="inferred from homology"/>
<feature type="transmembrane region" description="Helical" evidence="6">
    <location>
        <begin position="7"/>
        <end position="27"/>
    </location>
</feature>
<keyword evidence="6" id="KW-1133">Transmembrane helix</keyword>
<evidence type="ECO:0000256" key="3">
    <source>
        <dbReference type="ARBA" id="ARBA00023004"/>
    </source>
</evidence>
<sequence>MKNCLPGMINACILCIYPYNISIWWVLEDRHRCTHFPPGPARLPLLGSLLTILRQSNLPALALAKLAKIYGDVMYAKMGMMEAVVFSSHDAAKEIINHEKVNDRVIAGFIADRNMHQNMGVIFSVGDLWQTLRRFTIRTLRDFGFGKTASMDIVINEELTKFLGYFNKKFNSSRTNQQQHRIMVISPELFDLSTTNVLWRLVTGKSYELGNTRLKHLLKLSHKYVSAATNGGDISFTFPLLCDWFPEWTGRNRQNKYIQKICQFLRETINEHRQIDSYAGDPQSFIDVFLAKIDENPKDPIFNDDQLIYTLLDLFQAGADTSSNTLAFALLFLTLNPDKQAKFHEELDAVLPTDGVITAEMKSKLPYCTATLFEVLRFSSLAPLSPNREAAEDFKLRNFIIKKGTSIVINLQAIHFDENVWKDPQVFRPERFLTKDGEVDKALAFHCDKAMTDLLVGFGGGRRVCVGQQLAETSILMYLTTFFRYFKIERLAADQEKLTPSLVPVLGLAYSPRPFEAKVIRRG</sequence>
<organism evidence="7 8">
    <name type="scientific">Orchesella dallaii</name>
    <dbReference type="NCBI Taxonomy" id="48710"/>
    <lineage>
        <taxon>Eukaryota</taxon>
        <taxon>Metazoa</taxon>
        <taxon>Ecdysozoa</taxon>
        <taxon>Arthropoda</taxon>
        <taxon>Hexapoda</taxon>
        <taxon>Collembola</taxon>
        <taxon>Entomobryomorpha</taxon>
        <taxon>Entomobryoidea</taxon>
        <taxon>Orchesellidae</taxon>
        <taxon>Orchesellinae</taxon>
        <taxon>Orchesella</taxon>
    </lineage>
</organism>
<keyword evidence="5" id="KW-0560">Oxidoreductase</keyword>
<dbReference type="PRINTS" id="PR00463">
    <property type="entry name" value="EP450I"/>
</dbReference>
<dbReference type="InterPro" id="IPR017972">
    <property type="entry name" value="Cyt_P450_CS"/>
</dbReference>
<comment type="caution">
    <text evidence="7">The sequence shown here is derived from an EMBL/GenBank/DDBJ whole genome shotgun (WGS) entry which is preliminary data.</text>
</comment>
<keyword evidence="2 5" id="KW-0479">Metal-binding</keyword>
<dbReference type="PROSITE" id="PS00086">
    <property type="entry name" value="CYTOCHROME_P450"/>
    <property type="match status" value="1"/>
</dbReference>
<keyword evidence="3 5" id="KW-0408">Iron</keyword>
<evidence type="ECO:0000256" key="1">
    <source>
        <dbReference type="ARBA" id="ARBA00010617"/>
    </source>
</evidence>
<evidence type="ECO:0000256" key="6">
    <source>
        <dbReference type="SAM" id="Phobius"/>
    </source>
</evidence>
<dbReference type="Proteomes" id="UP001642540">
    <property type="component" value="Unassembled WGS sequence"/>
</dbReference>